<comment type="subunit">
    <text evidence="3 13">Homodimer.</text>
</comment>
<dbReference type="InterPro" id="IPR002313">
    <property type="entry name" value="Lys-tRNA-ligase_II"/>
</dbReference>
<dbReference type="InterPro" id="IPR045864">
    <property type="entry name" value="aa-tRNA-synth_II/BPL/LPL"/>
</dbReference>
<evidence type="ECO:0000256" key="4">
    <source>
        <dbReference type="ARBA" id="ARBA00022490"/>
    </source>
</evidence>
<dbReference type="SUPFAM" id="SSF50249">
    <property type="entry name" value="Nucleic acid-binding proteins"/>
    <property type="match status" value="1"/>
</dbReference>
<protein>
    <recommendedName>
        <fullName evidence="13">Lysine--tRNA ligase</fullName>
        <ecNumber evidence="13">6.1.1.6</ecNumber>
    </recommendedName>
    <alternativeName>
        <fullName evidence="13">Lysyl-tRNA synthetase</fullName>
        <shortName evidence="13">LysRS</shortName>
    </alternativeName>
</protein>
<evidence type="ECO:0000259" key="15">
    <source>
        <dbReference type="PROSITE" id="PS50862"/>
    </source>
</evidence>
<dbReference type="EMBL" id="CP016268">
    <property type="protein sequence ID" value="ANO51102.1"/>
    <property type="molecule type" value="Genomic_DNA"/>
</dbReference>
<evidence type="ECO:0000313" key="17">
    <source>
        <dbReference type="Proteomes" id="UP000092695"/>
    </source>
</evidence>
<feature type="binding site" evidence="13">
    <location>
        <position position="415"/>
    </location>
    <ligand>
        <name>Mg(2+)</name>
        <dbReference type="ChEBI" id="CHEBI:18420"/>
        <label>1</label>
    </ligand>
</feature>
<organism evidence="16 17">
    <name type="scientific">Woeseia oceani</name>
    <dbReference type="NCBI Taxonomy" id="1548547"/>
    <lineage>
        <taxon>Bacteria</taxon>
        <taxon>Pseudomonadati</taxon>
        <taxon>Pseudomonadota</taxon>
        <taxon>Gammaproteobacteria</taxon>
        <taxon>Woeseiales</taxon>
        <taxon>Woeseiaceae</taxon>
        <taxon>Woeseia</taxon>
    </lineage>
</organism>
<dbReference type="CDD" id="cd04322">
    <property type="entry name" value="LysRS_N"/>
    <property type="match status" value="1"/>
</dbReference>
<dbReference type="PRINTS" id="PR00982">
    <property type="entry name" value="TRNASYNTHLYS"/>
</dbReference>
<dbReference type="HAMAP" id="MF_00252">
    <property type="entry name" value="Lys_tRNA_synth_class2"/>
    <property type="match status" value="1"/>
</dbReference>
<dbReference type="Gene3D" id="2.40.50.140">
    <property type="entry name" value="Nucleic acid-binding proteins"/>
    <property type="match status" value="1"/>
</dbReference>
<evidence type="ECO:0000256" key="7">
    <source>
        <dbReference type="ARBA" id="ARBA00022741"/>
    </source>
</evidence>
<dbReference type="InterPro" id="IPR044136">
    <property type="entry name" value="Lys-tRNA-ligase_II_N"/>
</dbReference>
<dbReference type="Gene3D" id="3.30.930.10">
    <property type="entry name" value="Bira Bifunctional Protein, Domain 2"/>
    <property type="match status" value="1"/>
</dbReference>
<comment type="cofactor">
    <cofactor evidence="13 14">
        <name>Mg(2+)</name>
        <dbReference type="ChEBI" id="CHEBI:18420"/>
    </cofactor>
    <text evidence="13 14">Binds 3 Mg(2+) ions per subunit.</text>
</comment>
<dbReference type="GO" id="GO:0005524">
    <property type="term" value="F:ATP binding"/>
    <property type="evidence" value="ECO:0007669"/>
    <property type="project" value="UniProtKB-UniRule"/>
</dbReference>
<dbReference type="InterPro" id="IPR006195">
    <property type="entry name" value="aa-tRNA-synth_II"/>
</dbReference>
<evidence type="ECO:0000256" key="14">
    <source>
        <dbReference type="RuleBase" id="RU000336"/>
    </source>
</evidence>
<comment type="subcellular location">
    <subcellularLocation>
        <location evidence="1 13">Cytoplasm</location>
    </subcellularLocation>
</comment>
<dbReference type="GO" id="GO:0004824">
    <property type="term" value="F:lysine-tRNA ligase activity"/>
    <property type="evidence" value="ECO:0007669"/>
    <property type="project" value="UniProtKB-UniRule"/>
</dbReference>
<dbReference type="GO" id="GO:0000287">
    <property type="term" value="F:magnesium ion binding"/>
    <property type="evidence" value="ECO:0007669"/>
    <property type="project" value="UniProtKB-UniRule"/>
</dbReference>
<dbReference type="GO" id="GO:0005829">
    <property type="term" value="C:cytosol"/>
    <property type="evidence" value="ECO:0007669"/>
    <property type="project" value="UniProtKB-ARBA"/>
</dbReference>
<dbReference type="AlphaFoldDB" id="A0A193LF18"/>
<evidence type="ECO:0000256" key="13">
    <source>
        <dbReference type="HAMAP-Rule" id="MF_00252"/>
    </source>
</evidence>
<keyword evidence="11 13" id="KW-0030">Aminoacyl-tRNA synthetase</keyword>
<comment type="similarity">
    <text evidence="2 13">Belongs to the class-II aminoacyl-tRNA synthetase family.</text>
</comment>
<dbReference type="KEGG" id="woc:BA177_07715"/>
<reference evidence="16 17" key="1">
    <citation type="submission" date="2016-06" db="EMBL/GenBank/DDBJ databases">
        <title>Complete genome sequence of a deep-branching marine Gamma Proteobacterium Woeseia oceani type strain XK5.</title>
        <authorList>
            <person name="Mu D."/>
            <person name="Du Z."/>
        </authorList>
    </citation>
    <scope>NUCLEOTIDE SEQUENCE [LARGE SCALE GENOMIC DNA]</scope>
    <source>
        <strain evidence="16 17">XK5</strain>
    </source>
</reference>
<dbReference type="GO" id="GO:0000049">
    <property type="term" value="F:tRNA binding"/>
    <property type="evidence" value="ECO:0007669"/>
    <property type="project" value="TreeGrafter"/>
</dbReference>
<dbReference type="PANTHER" id="PTHR42918:SF15">
    <property type="entry name" value="LYSINE--TRNA LIGASE, CHLOROPLASTIC_MITOCHONDRIAL"/>
    <property type="match status" value="1"/>
</dbReference>
<dbReference type="InterPro" id="IPR012340">
    <property type="entry name" value="NA-bd_OB-fold"/>
</dbReference>
<dbReference type="FunFam" id="3.30.930.10:FF:000001">
    <property type="entry name" value="Lysine--tRNA ligase"/>
    <property type="match status" value="1"/>
</dbReference>
<sequence>MSNNNDKDENSLIAERRRKLTALRETGNAFPNDFRRNALADELHLTYGEQDGEHLESEQIEVRVAGRMMAKRVMGKASFVKLQDRSGQIQVRLERDRLADGVYQDFKKWDVGDIVGARGKLFKTNTGELTVRADEVRLLTKSLRPLPEKYHGLADAETRYRQRYVDLIMNDDSRRVFHMRTRIVAYIRAFLDSQDYLEVETPMMQSIASGANARPFKTHHNALDMDLFLRVAPELNLKRLVVGGFERVYEINRNFRNEGVSTRHNPEFTMLELYRAYADYRDLIDLIEALLKGMTQSVLGTTKVQYQGSTFELGKPFARLTVEEAILKYNQGLDASRLRDRDYLVEHCKLLGIPVQDNYGCGKLQIEIFEKTAEAKLHEPTFVTAYPTEVSPLSRRNDDDPFIVDRFEFFVGGRELANGFSELNDSEDQAERFQEQVANQAAGDDEAMAYDADYIRALEFGLPPTAGLGLGIDRLVMLLTDSPSIRDVLLFPYMRPEV</sequence>
<dbReference type="NCBIfam" id="NF001756">
    <property type="entry name" value="PRK00484.1"/>
    <property type="match status" value="1"/>
</dbReference>
<dbReference type="InterPro" id="IPR018149">
    <property type="entry name" value="Lys-tRNA-synth_II_C"/>
</dbReference>
<evidence type="ECO:0000256" key="3">
    <source>
        <dbReference type="ARBA" id="ARBA00011738"/>
    </source>
</evidence>
<evidence type="ECO:0000256" key="2">
    <source>
        <dbReference type="ARBA" id="ARBA00008226"/>
    </source>
</evidence>
<dbReference type="Pfam" id="PF01336">
    <property type="entry name" value="tRNA_anti-codon"/>
    <property type="match status" value="1"/>
</dbReference>
<keyword evidence="6 13" id="KW-0479">Metal-binding</keyword>
<keyword evidence="5 13" id="KW-0436">Ligase</keyword>
<accession>A0A193LF18</accession>
<evidence type="ECO:0000256" key="6">
    <source>
        <dbReference type="ARBA" id="ARBA00022723"/>
    </source>
</evidence>
<dbReference type="CDD" id="cd00775">
    <property type="entry name" value="LysRS_core"/>
    <property type="match status" value="1"/>
</dbReference>
<dbReference type="NCBIfam" id="TIGR00499">
    <property type="entry name" value="lysS_bact"/>
    <property type="match status" value="1"/>
</dbReference>
<dbReference type="FunFam" id="2.40.50.140:FF:000024">
    <property type="entry name" value="Lysine--tRNA ligase"/>
    <property type="match status" value="1"/>
</dbReference>
<comment type="catalytic activity">
    <reaction evidence="12 13 14">
        <text>tRNA(Lys) + L-lysine + ATP = L-lysyl-tRNA(Lys) + AMP + diphosphate</text>
        <dbReference type="Rhea" id="RHEA:20792"/>
        <dbReference type="Rhea" id="RHEA-COMP:9696"/>
        <dbReference type="Rhea" id="RHEA-COMP:9697"/>
        <dbReference type="ChEBI" id="CHEBI:30616"/>
        <dbReference type="ChEBI" id="CHEBI:32551"/>
        <dbReference type="ChEBI" id="CHEBI:33019"/>
        <dbReference type="ChEBI" id="CHEBI:78442"/>
        <dbReference type="ChEBI" id="CHEBI:78529"/>
        <dbReference type="ChEBI" id="CHEBI:456215"/>
        <dbReference type="EC" id="6.1.1.6"/>
    </reaction>
</comment>
<keyword evidence="8 13" id="KW-0067">ATP-binding</keyword>
<evidence type="ECO:0000256" key="11">
    <source>
        <dbReference type="ARBA" id="ARBA00023146"/>
    </source>
</evidence>
<keyword evidence="9 13" id="KW-0460">Magnesium</keyword>
<dbReference type="OrthoDB" id="9802326at2"/>
<dbReference type="InterPro" id="IPR004364">
    <property type="entry name" value="Aa-tRNA-synt_II"/>
</dbReference>
<dbReference type="PROSITE" id="PS50862">
    <property type="entry name" value="AA_TRNA_LIGASE_II"/>
    <property type="match status" value="1"/>
</dbReference>
<name>A0A193LF18_9GAMM</name>
<evidence type="ECO:0000256" key="12">
    <source>
        <dbReference type="ARBA" id="ARBA00048573"/>
    </source>
</evidence>
<dbReference type="STRING" id="1548547.BA177_07715"/>
<dbReference type="PANTHER" id="PTHR42918">
    <property type="entry name" value="LYSYL-TRNA SYNTHETASE"/>
    <property type="match status" value="1"/>
</dbReference>
<dbReference type="InterPro" id="IPR004365">
    <property type="entry name" value="NA-bd_OB_tRNA"/>
</dbReference>
<feature type="domain" description="Aminoacyl-transfer RNA synthetases class-II family profile" evidence="15">
    <location>
        <begin position="177"/>
        <end position="496"/>
    </location>
</feature>
<dbReference type="GO" id="GO:0042803">
    <property type="term" value="F:protein homodimerization activity"/>
    <property type="evidence" value="ECO:0007669"/>
    <property type="project" value="UniProtKB-ARBA"/>
</dbReference>
<dbReference type="RefSeq" id="WP_068615042.1">
    <property type="nucleotide sequence ID" value="NZ_CP016268.1"/>
</dbReference>
<evidence type="ECO:0000256" key="1">
    <source>
        <dbReference type="ARBA" id="ARBA00004496"/>
    </source>
</evidence>
<feature type="binding site" evidence="13">
    <location>
        <position position="415"/>
    </location>
    <ligand>
        <name>Mg(2+)</name>
        <dbReference type="ChEBI" id="CHEBI:18420"/>
        <label>2</label>
    </ligand>
</feature>
<evidence type="ECO:0000256" key="8">
    <source>
        <dbReference type="ARBA" id="ARBA00022840"/>
    </source>
</evidence>
<dbReference type="EC" id="6.1.1.6" evidence="13"/>
<evidence type="ECO:0000256" key="10">
    <source>
        <dbReference type="ARBA" id="ARBA00022917"/>
    </source>
</evidence>
<dbReference type="SUPFAM" id="SSF55681">
    <property type="entry name" value="Class II aaRS and biotin synthetases"/>
    <property type="match status" value="1"/>
</dbReference>
<keyword evidence="10 13" id="KW-0648">Protein biosynthesis</keyword>
<dbReference type="Proteomes" id="UP000092695">
    <property type="component" value="Chromosome"/>
</dbReference>
<keyword evidence="4 13" id="KW-0963">Cytoplasm</keyword>
<keyword evidence="7 13" id="KW-0547">Nucleotide-binding</keyword>
<keyword evidence="17" id="KW-1185">Reference proteome</keyword>
<evidence type="ECO:0000256" key="9">
    <source>
        <dbReference type="ARBA" id="ARBA00022842"/>
    </source>
</evidence>
<dbReference type="GO" id="GO:0006430">
    <property type="term" value="P:lysyl-tRNA aminoacylation"/>
    <property type="evidence" value="ECO:0007669"/>
    <property type="project" value="UniProtKB-UniRule"/>
</dbReference>
<evidence type="ECO:0000256" key="5">
    <source>
        <dbReference type="ARBA" id="ARBA00022598"/>
    </source>
</evidence>
<dbReference type="Pfam" id="PF00152">
    <property type="entry name" value="tRNA-synt_2"/>
    <property type="match status" value="1"/>
</dbReference>
<feature type="binding site" evidence="13">
    <location>
        <position position="408"/>
    </location>
    <ligand>
        <name>Mg(2+)</name>
        <dbReference type="ChEBI" id="CHEBI:18420"/>
        <label>1</label>
    </ligand>
</feature>
<proteinExistence type="inferred from homology"/>
<gene>
    <name evidence="13" type="primary">lysS</name>
    <name evidence="16" type="ORF">BA177_07715</name>
</gene>
<evidence type="ECO:0000313" key="16">
    <source>
        <dbReference type="EMBL" id="ANO51102.1"/>
    </source>
</evidence>